<comment type="similarity">
    <text evidence="11">Belongs to the NAD-dependent DNA ligase family. LigA subfamily.</text>
</comment>
<protein>
    <recommendedName>
        <fullName evidence="11">DNA ligase</fullName>
        <ecNumber evidence="11">6.5.1.2</ecNumber>
    </recommendedName>
    <alternativeName>
        <fullName evidence="11">Polydeoxyribonucleotide synthase [NAD(+)]</fullName>
    </alternativeName>
</protein>
<evidence type="ECO:0000256" key="7">
    <source>
        <dbReference type="ARBA" id="ARBA00023027"/>
    </source>
</evidence>
<feature type="coiled-coil region" evidence="12">
    <location>
        <begin position="3"/>
        <end position="57"/>
    </location>
</feature>
<evidence type="ECO:0000256" key="10">
    <source>
        <dbReference type="ARBA" id="ARBA00034005"/>
    </source>
</evidence>
<evidence type="ECO:0000313" key="15">
    <source>
        <dbReference type="Proteomes" id="UP001559623"/>
    </source>
</evidence>
<dbReference type="PROSITE" id="PS01056">
    <property type="entry name" value="DNA_LIGASE_N2"/>
    <property type="match status" value="1"/>
</dbReference>
<dbReference type="Proteomes" id="UP001559623">
    <property type="component" value="Unassembled WGS sequence"/>
</dbReference>
<keyword evidence="8 11" id="KW-0234">DNA repair</keyword>
<evidence type="ECO:0000256" key="9">
    <source>
        <dbReference type="ARBA" id="ARBA00023211"/>
    </source>
</evidence>
<keyword evidence="1 11" id="KW-0436">Ligase</keyword>
<keyword evidence="3 11" id="KW-0479">Metal-binding</keyword>
<dbReference type="Pfam" id="PF03119">
    <property type="entry name" value="DNA_ligase_ZBD"/>
    <property type="match status" value="1"/>
</dbReference>
<dbReference type="InterPro" id="IPR036420">
    <property type="entry name" value="BRCT_dom_sf"/>
</dbReference>
<comment type="cofactor">
    <cofactor evidence="11">
        <name>Mg(2+)</name>
        <dbReference type="ChEBI" id="CHEBI:18420"/>
    </cofactor>
    <cofactor evidence="11">
        <name>Mn(2+)</name>
        <dbReference type="ChEBI" id="CHEBI:29035"/>
    </cofactor>
</comment>
<dbReference type="Pfam" id="PF01653">
    <property type="entry name" value="DNA_ligase_aden"/>
    <property type="match status" value="1"/>
</dbReference>
<feature type="binding site" evidence="11">
    <location>
        <position position="136"/>
    </location>
    <ligand>
        <name>NAD(+)</name>
        <dbReference type="ChEBI" id="CHEBI:57540"/>
    </ligand>
</feature>
<dbReference type="InterPro" id="IPR013840">
    <property type="entry name" value="DNAligase_N"/>
</dbReference>
<evidence type="ECO:0000256" key="5">
    <source>
        <dbReference type="ARBA" id="ARBA00022833"/>
    </source>
</evidence>
<feature type="binding site" evidence="11">
    <location>
        <begin position="34"/>
        <end position="38"/>
    </location>
    <ligand>
        <name>NAD(+)</name>
        <dbReference type="ChEBI" id="CHEBI:57540"/>
    </ligand>
</feature>
<gene>
    <name evidence="11 14" type="primary">ligA</name>
    <name evidence="14" type="ORF">QCO44_01355</name>
</gene>
<dbReference type="Pfam" id="PF00533">
    <property type="entry name" value="BRCT"/>
    <property type="match status" value="1"/>
</dbReference>
<keyword evidence="7 11" id="KW-0520">NAD</keyword>
<keyword evidence="12" id="KW-0175">Coiled coil</keyword>
<accession>A0ABV3X276</accession>
<dbReference type="Gene3D" id="6.20.10.30">
    <property type="match status" value="1"/>
</dbReference>
<keyword evidence="4 11" id="KW-0227">DNA damage</keyword>
<feature type="binding site" evidence="11">
    <location>
        <position position="113"/>
    </location>
    <ligand>
        <name>NAD(+)</name>
        <dbReference type="ChEBI" id="CHEBI:57540"/>
    </ligand>
</feature>
<keyword evidence="5 11" id="KW-0862">Zinc</keyword>
<keyword evidence="2 11" id="KW-0235">DNA replication</keyword>
<dbReference type="EC" id="6.5.1.2" evidence="11"/>
<evidence type="ECO:0000256" key="1">
    <source>
        <dbReference type="ARBA" id="ARBA00022598"/>
    </source>
</evidence>
<feature type="binding site" evidence="11">
    <location>
        <position position="409"/>
    </location>
    <ligand>
        <name>Zn(2+)</name>
        <dbReference type="ChEBI" id="CHEBI:29105"/>
    </ligand>
</feature>
<feature type="active site" description="N6-AMP-lysine intermediate" evidence="11">
    <location>
        <position position="115"/>
    </location>
</feature>
<dbReference type="Gene3D" id="1.10.287.610">
    <property type="entry name" value="Helix hairpin bin"/>
    <property type="match status" value="1"/>
</dbReference>
<dbReference type="PROSITE" id="PS50172">
    <property type="entry name" value="BRCT"/>
    <property type="match status" value="1"/>
</dbReference>
<name>A0ABV3X276_9FIRM</name>
<dbReference type="Gene3D" id="1.10.150.20">
    <property type="entry name" value="5' to 3' exonuclease, C-terminal subdomain"/>
    <property type="match status" value="2"/>
</dbReference>
<dbReference type="PIRSF" id="PIRSF001604">
    <property type="entry name" value="LigA"/>
    <property type="match status" value="1"/>
</dbReference>
<feature type="binding site" evidence="11">
    <location>
        <position position="288"/>
    </location>
    <ligand>
        <name>NAD(+)</name>
        <dbReference type="ChEBI" id="CHEBI:57540"/>
    </ligand>
</feature>
<evidence type="ECO:0000259" key="13">
    <source>
        <dbReference type="PROSITE" id="PS50172"/>
    </source>
</evidence>
<dbReference type="SUPFAM" id="SSF52113">
    <property type="entry name" value="BRCT domain"/>
    <property type="match status" value="1"/>
</dbReference>
<feature type="binding site" evidence="11">
    <location>
        <position position="312"/>
    </location>
    <ligand>
        <name>NAD(+)</name>
        <dbReference type="ChEBI" id="CHEBI:57540"/>
    </ligand>
</feature>
<dbReference type="Gene3D" id="3.40.50.10190">
    <property type="entry name" value="BRCT domain"/>
    <property type="match status" value="1"/>
</dbReference>
<keyword evidence="15" id="KW-1185">Reference proteome</keyword>
<dbReference type="NCBIfam" id="NF005932">
    <property type="entry name" value="PRK07956.1"/>
    <property type="match status" value="1"/>
</dbReference>
<feature type="binding site" evidence="11">
    <location>
        <position position="406"/>
    </location>
    <ligand>
        <name>Zn(2+)</name>
        <dbReference type="ChEBI" id="CHEBI:29105"/>
    </ligand>
</feature>
<dbReference type="PANTHER" id="PTHR23389:SF9">
    <property type="entry name" value="DNA LIGASE"/>
    <property type="match status" value="1"/>
</dbReference>
<keyword evidence="6 11" id="KW-0460">Magnesium</keyword>
<dbReference type="SUPFAM" id="SSF50249">
    <property type="entry name" value="Nucleic acid-binding proteins"/>
    <property type="match status" value="1"/>
</dbReference>
<dbReference type="GO" id="GO:0003911">
    <property type="term" value="F:DNA ligase (NAD+) activity"/>
    <property type="evidence" value="ECO:0007669"/>
    <property type="project" value="UniProtKB-EC"/>
</dbReference>
<dbReference type="NCBIfam" id="TIGR00575">
    <property type="entry name" value="dnlj"/>
    <property type="match status" value="1"/>
</dbReference>
<dbReference type="InterPro" id="IPR012340">
    <property type="entry name" value="NA-bd_OB-fold"/>
</dbReference>
<feature type="binding site" evidence="11">
    <location>
        <position position="424"/>
    </location>
    <ligand>
        <name>Zn(2+)</name>
        <dbReference type="ChEBI" id="CHEBI:29105"/>
    </ligand>
</feature>
<feature type="binding site" evidence="11">
    <location>
        <position position="429"/>
    </location>
    <ligand>
        <name>Zn(2+)</name>
        <dbReference type="ChEBI" id="CHEBI:29105"/>
    </ligand>
</feature>
<evidence type="ECO:0000256" key="3">
    <source>
        <dbReference type="ARBA" id="ARBA00022723"/>
    </source>
</evidence>
<comment type="caution">
    <text evidence="14">The sequence shown here is derived from an EMBL/GenBank/DDBJ whole genome shotgun (WGS) entry which is preliminary data.</text>
</comment>
<evidence type="ECO:0000256" key="8">
    <source>
        <dbReference type="ARBA" id="ARBA00023204"/>
    </source>
</evidence>
<dbReference type="SUPFAM" id="SSF56091">
    <property type="entry name" value="DNA ligase/mRNA capping enzyme, catalytic domain"/>
    <property type="match status" value="1"/>
</dbReference>
<feature type="binding site" evidence="11">
    <location>
        <position position="172"/>
    </location>
    <ligand>
        <name>NAD(+)</name>
        <dbReference type="ChEBI" id="CHEBI:57540"/>
    </ligand>
</feature>
<dbReference type="Pfam" id="PF03120">
    <property type="entry name" value="OB_DNA_ligase"/>
    <property type="match status" value="1"/>
</dbReference>
<dbReference type="InterPro" id="IPR033136">
    <property type="entry name" value="DNA_ligase_CS"/>
</dbReference>
<dbReference type="SMART" id="SM00292">
    <property type="entry name" value="BRCT"/>
    <property type="match status" value="1"/>
</dbReference>
<comment type="catalytic activity">
    <reaction evidence="10 11">
        <text>NAD(+) + (deoxyribonucleotide)n-3'-hydroxyl + 5'-phospho-(deoxyribonucleotide)m = (deoxyribonucleotide)n+m + AMP + beta-nicotinamide D-nucleotide.</text>
        <dbReference type="EC" id="6.5.1.2"/>
    </reaction>
</comment>
<dbReference type="CDD" id="cd00114">
    <property type="entry name" value="LIGANc"/>
    <property type="match status" value="1"/>
</dbReference>
<sequence length="673" mass="75726">MDIKEIKKELLRLRRTIRHHNVRYYNDDNPEISDYEYDQLMLRLKSLEKEYPELITENSPTQMIGGTAKRTVGILVRHDVPMLSLQDVFSRQEIESFVHDVKEQLENPEFVVEEKIDGLSLALRYENGKLVRAITRGDGIFQGEDVTENAKVIKDVVQNLKEAIPYFEIRGEVYMTRAAFTAVNERQQLLGLKQFSNPRNCAAGTLRQLNSRITKERNLSLFIFNLQKADGISFKTHEESYAFMRRQGIKIIHGYHVCHTAEEVWTAIEKIGNSRGELPYDIDGAVIKLNSFKQRTELGATSKAPRWAIAYKYPPEEKESIVRSIGLSVGRTGRITPTASFDPIRLCGTTVERATLHNQDFIDQLDIRIGDTVLVYKSGEIIPKIKAVVKEKRPIGTQPFQIGSCCPVCGAKAVREGKSVDIKCINQNCPAQIENHILNFVSRDAMDIKGLGEKNIAALIKGGYLHNITDIFHLFEKRTDLIAKGIVGKEKNTDKLLMTIDEAKKREPQCLLTGLGISGIGKTTAASLMRHFESLDALAKASKEEILEVHDMGEISASNIYEYFQNEENKRILEELKALGLNFVLQKEEERTTALKNLTFVVTGTLASYGRKEITALIEKYGGRVTGSVSKNTDYLVAGERAGSKLQIAEHLGVKILSEDEVVDLISQGKLPE</sequence>
<evidence type="ECO:0000256" key="6">
    <source>
        <dbReference type="ARBA" id="ARBA00022842"/>
    </source>
</evidence>
<dbReference type="InterPro" id="IPR001357">
    <property type="entry name" value="BRCT_dom"/>
</dbReference>
<dbReference type="InterPro" id="IPR041663">
    <property type="entry name" value="DisA/LigA_HHH"/>
</dbReference>
<feature type="binding site" evidence="11">
    <location>
        <begin position="84"/>
        <end position="85"/>
    </location>
    <ligand>
        <name>NAD(+)</name>
        <dbReference type="ChEBI" id="CHEBI:57540"/>
    </ligand>
</feature>
<dbReference type="Gene3D" id="3.30.470.30">
    <property type="entry name" value="DNA ligase/mRNA capping enzyme"/>
    <property type="match status" value="1"/>
</dbReference>
<dbReference type="PANTHER" id="PTHR23389">
    <property type="entry name" value="CHROMOSOME TRANSMISSION FIDELITY FACTOR 18"/>
    <property type="match status" value="1"/>
</dbReference>
<dbReference type="EMBL" id="JARVLH010000001">
    <property type="protein sequence ID" value="MEX5284291.1"/>
    <property type="molecule type" value="Genomic_DNA"/>
</dbReference>
<dbReference type="RefSeq" id="WP_368846012.1">
    <property type="nucleotide sequence ID" value="NZ_CP194411.1"/>
</dbReference>
<dbReference type="InterPro" id="IPR004150">
    <property type="entry name" value="NAD_DNA_ligase_OB"/>
</dbReference>
<dbReference type="InterPro" id="IPR001679">
    <property type="entry name" value="DNA_ligase"/>
</dbReference>
<evidence type="ECO:0000256" key="11">
    <source>
        <dbReference type="HAMAP-Rule" id="MF_01588"/>
    </source>
</evidence>
<evidence type="ECO:0000256" key="2">
    <source>
        <dbReference type="ARBA" id="ARBA00022705"/>
    </source>
</evidence>
<organism evidence="14 15">
    <name type="scientific">Selenomonas sputigena</name>
    <dbReference type="NCBI Taxonomy" id="69823"/>
    <lineage>
        <taxon>Bacteria</taxon>
        <taxon>Bacillati</taxon>
        <taxon>Bacillota</taxon>
        <taxon>Negativicutes</taxon>
        <taxon>Selenomonadales</taxon>
        <taxon>Selenomonadaceae</taxon>
        <taxon>Selenomonas</taxon>
    </lineage>
</organism>
<keyword evidence="9 11" id="KW-0464">Manganese</keyword>
<dbReference type="Gene3D" id="2.40.50.140">
    <property type="entry name" value="Nucleic acid-binding proteins"/>
    <property type="match status" value="1"/>
</dbReference>
<evidence type="ECO:0000313" key="14">
    <source>
        <dbReference type="EMBL" id="MEX5284291.1"/>
    </source>
</evidence>
<reference evidence="14 15" key="1">
    <citation type="submission" date="2023-04" db="EMBL/GenBank/DDBJ databases">
        <title>Genome Sequence of Selenomonas sputigena ATCC 33150.</title>
        <authorList>
            <person name="Miller D.P."/>
            <person name="Anvari S."/>
            <person name="Polson S.W."/>
            <person name="Macdonald M."/>
            <person name="Mcdowell J.V."/>
        </authorList>
    </citation>
    <scope>NUCLEOTIDE SEQUENCE [LARGE SCALE GENOMIC DNA]</scope>
    <source>
        <strain evidence="14 15">ATCC 33150</strain>
    </source>
</reference>
<evidence type="ECO:0000256" key="4">
    <source>
        <dbReference type="ARBA" id="ARBA00022763"/>
    </source>
</evidence>
<dbReference type="HAMAP" id="MF_01588">
    <property type="entry name" value="DNA_ligase_A"/>
    <property type="match status" value="1"/>
</dbReference>
<feature type="domain" description="BRCT" evidence="13">
    <location>
        <begin position="590"/>
        <end position="673"/>
    </location>
</feature>
<dbReference type="SUPFAM" id="SSF47781">
    <property type="entry name" value="RuvA domain 2-like"/>
    <property type="match status" value="1"/>
</dbReference>
<dbReference type="SMART" id="SM00532">
    <property type="entry name" value="LIGANc"/>
    <property type="match status" value="1"/>
</dbReference>
<evidence type="ECO:0000256" key="12">
    <source>
        <dbReference type="SAM" id="Coils"/>
    </source>
</evidence>
<comment type="function">
    <text evidence="11">DNA ligase that catalyzes the formation of phosphodiester linkages between 5'-phosphoryl and 3'-hydroxyl groups in double-stranded DNA using NAD as a coenzyme and as the energy source for the reaction. It is essential for DNA replication and repair of damaged DNA.</text>
</comment>
<dbReference type="Pfam" id="PF12826">
    <property type="entry name" value="HHH_2"/>
    <property type="match status" value="1"/>
</dbReference>
<dbReference type="InterPro" id="IPR013839">
    <property type="entry name" value="DNAligase_adenylation"/>
</dbReference>
<dbReference type="InterPro" id="IPR010994">
    <property type="entry name" value="RuvA_2-like"/>
</dbReference>
<dbReference type="InterPro" id="IPR004149">
    <property type="entry name" value="Znf_DNAligase_C4"/>
</dbReference>
<proteinExistence type="inferred from homology"/>